<feature type="transmembrane region" description="Helical" evidence="1">
    <location>
        <begin position="46"/>
        <end position="65"/>
    </location>
</feature>
<keyword evidence="3" id="KW-1185">Reference proteome</keyword>
<accession>A0A4Y9Y0Y7</accession>
<keyword evidence="1" id="KW-0472">Membrane</keyword>
<organism evidence="2 3">
    <name type="scientific">Dentipellis fragilis</name>
    <dbReference type="NCBI Taxonomy" id="205917"/>
    <lineage>
        <taxon>Eukaryota</taxon>
        <taxon>Fungi</taxon>
        <taxon>Dikarya</taxon>
        <taxon>Basidiomycota</taxon>
        <taxon>Agaricomycotina</taxon>
        <taxon>Agaricomycetes</taxon>
        <taxon>Russulales</taxon>
        <taxon>Hericiaceae</taxon>
        <taxon>Dentipellis</taxon>
    </lineage>
</organism>
<evidence type="ECO:0000256" key="1">
    <source>
        <dbReference type="SAM" id="Phobius"/>
    </source>
</evidence>
<protein>
    <submittedName>
        <fullName evidence="2">Uncharacterized protein</fullName>
    </submittedName>
</protein>
<keyword evidence="1" id="KW-0812">Transmembrane</keyword>
<reference evidence="2 3" key="1">
    <citation type="submission" date="2019-02" db="EMBL/GenBank/DDBJ databases">
        <title>Genome sequencing of the rare red list fungi Dentipellis fragilis.</title>
        <authorList>
            <person name="Buettner E."/>
            <person name="Kellner H."/>
        </authorList>
    </citation>
    <scope>NUCLEOTIDE SEQUENCE [LARGE SCALE GENOMIC DNA]</scope>
    <source>
        <strain evidence="2 3">DSM 105465</strain>
    </source>
</reference>
<keyword evidence="1" id="KW-1133">Transmembrane helix</keyword>
<dbReference type="EMBL" id="SEOQ01000958">
    <property type="protein sequence ID" value="TFY55051.1"/>
    <property type="molecule type" value="Genomic_DNA"/>
</dbReference>
<evidence type="ECO:0000313" key="2">
    <source>
        <dbReference type="EMBL" id="TFY55051.1"/>
    </source>
</evidence>
<evidence type="ECO:0000313" key="3">
    <source>
        <dbReference type="Proteomes" id="UP000298327"/>
    </source>
</evidence>
<dbReference type="Proteomes" id="UP000298327">
    <property type="component" value="Unassembled WGS sequence"/>
</dbReference>
<sequence>MRRCPIAPATDSTSQAYGLRIPNFTRKATAYQPASEFLQKKLSETILFLPLASIVFYMRLHMLFYSEFLGIGDLGTVLDLAVASFDVGSASQLAY</sequence>
<name>A0A4Y9Y0Y7_9AGAM</name>
<gene>
    <name evidence="2" type="ORF">EVG20_g9460</name>
</gene>
<comment type="caution">
    <text evidence="2">The sequence shown here is derived from an EMBL/GenBank/DDBJ whole genome shotgun (WGS) entry which is preliminary data.</text>
</comment>
<proteinExistence type="predicted"/>
<dbReference type="AlphaFoldDB" id="A0A4Y9Y0Y7"/>